<comment type="similarity">
    <text evidence="2">Belongs to the MHC class I family.</text>
</comment>
<protein>
    <submittedName>
        <fullName evidence="5">HLA class I histocompatibility antigen, A-11 alpha chain</fullName>
    </submittedName>
</protein>
<dbReference type="InterPro" id="IPR037055">
    <property type="entry name" value="MHC_I-like_Ag-recog_sf"/>
</dbReference>
<dbReference type="PRINTS" id="PR01638">
    <property type="entry name" value="MHCCLASSI"/>
</dbReference>
<dbReference type="STRING" id="8469.M7C8G7"/>
<dbReference type="SUPFAM" id="SSF54452">
    <property type="entry name" value="MHC antigen-recognition domain"/>
    <property type="match status" value="1"/>
</dbReference>
<gene>
    <name evidence="5" type="ORF">UY3_01878</name>
</gene>
<dbReference type="PANTHER" id="PTHR16675">
    <property type="entry name" value="MHC CLASS I-RELATED"/>
    <property type="match status" value="1"/>
</dbReference>
<dbReference type="GO" id="GO:0005615">
    <property type="term" value="C:extracellular space"/>
    <property type="evidence" value="ECO:0007669"/>
    <property type="project" value="TreeGrafter"/>
</dbReference>
<accession>M7C8G7</accession>
<dbReference type="Gene3D" id="3.30.500.10">
    <property type="entry name" value="MHC class I-like antigen recognition-like"/>
    <property type="match status" value="1"/>
</dbReference>
<dbReference type="GO" id="GO:0009897">
    <property type="term" value="C:external side of plasma membrane"/>
    <property type="evidence" value="ECO:0007669"/>
    <property type="project" value="TreeGrafter"/>
</dbReference>
<evidence type="ECO:0000259" key="4">
    <source>
        <dbReference type="Pfam" id="PF00129"/>
    </source>
</evidence>
<feature type="domain" description="MHC class I-like antigen recognition-like" evidence="4">
    <location>
        <begin position="35"/>
        <end position="106"/>
    </location>
</feature>
<dbReference type="InterPro" id="IPR001039">
    <property type="entry name" value="MHC_I_a_a1/a2"/>
</dbReference>
<dbReference type="InterPro" id="IPR011161">
    <property type="entry name" value="MHC_I-like_Ag-recog"/>
</dbReference>
<dbReference type="Pfam" id="PF00129">
    <property type="entry name" value="MHC_I"/>
    <property type="match status" value="1"/>
</dbReference>
<dbReference type="GO" id="GO:0006955">
    <property type="term" value="P:immune response"/>
    <property type="evidence" value="ECO:0007669"/>
    <property type="project" value="TreeGrafter"/>
</dbReference>
<evidence type="ECO:0000256" key="3">
    <source>
        <dbReference type="SAM" id="MobiDB-lite"/>
    </source>
</evidence>
<evidence type="ECO:0000256" key="2">
    <source>
        <dbReference type="RuleBase" id="RU004439"/>
    </source>
</evidence>
<feature type="region of interest" description="Disordered" evidence="3">
    <location>
        <begin position="64"/>
        <end position="83"/>
    </location>
</feature>
<dbReference type="InterPro" id="IPR011162">
    <property type="entry name" value="MHC_I/II-like_Ag-recog"/>
</dbReference>
<reference evidence="6" key="1">
    <citation type="journal article" date="2013" name="Nat. Genet.">
        <title>The draft genomes of soft-shell turtle and green sea turtle yield insights into the development and evolution of the turtle-specific body plan.</title>
        <authorList>
            <person name="Wang Z."/>
            <person name="Pascual-Anaya J."/>
            <person name="Zadissa A."/>
            <person name="Li W."/>
            <person name="Niimura Y."/>
            <person name="Huang Z."/>
            <person name="Li C."/>
            <person name="White S."/>
            <person name="Xiong Z."/>
            <person name="Fang D."/>
            <person name="Wang B."/>
            <person name="Ming Y."/>
            <person name="Chen Y."/>
            <person name="Zheng Y."/>
            <person name="Kuraku S."/>
            <person name="Pignatelli M."/>
            <person name="Herrero J."/>
            <person name="Beal K."/>
            <person name="Nozawa M."/>
            <person name="Li Q."/>
            <person name="Wang J."/>
            <person name="Zhang H."/>
            <person name="Yu L."/>
            <person name="Shigenobu S."/>
            <person name="Wang J."/>
            <person name="Liu J."/>
            <person name="Flicek P."/>
            <person name="Searle S."/>
            <person name="Wang J."/>
            <person name="Kuratani S."/>
            <person name="Yin Y."/>
            <person name="Aken B."/>
            <person name="Zhang G."/>
            <person name="Irie N."/>
        </authorList>
    </citation>
    <scope>NUCLEOTIDE SEQUENCE [LARGE SCALE GENOMIC DNA]</scope>
</reference>
<dbReference type="EMBL" id="KB501958">
    <property type="protein sequence ID" value="EMP40883.1"/>
    <property type="molecule type" value="Genomic_DNA"/>
</dbReference>
<evidence type="ECO:0000313" key="6">
    <source>
        <dbReference type="Proteomes" id="UP000031443"/>
    </source>
</evidence>
<dbReference type="PANTHER" id="PTHR16675:SF235">
    <property type="entry name" value="SHKT DOMAIN-CONTAINING PROTEIN"/>
    <property type="match status" value="1"/>
</dbReference>
<dbReference type="AlphaFoldDB" id="M7C8G7"/>
<sequence length="199" mass="21564">MERYNQSRVATQVTRPRVPRGLGRGGSEGAGPRVRSNDFRQCGYDGRDFLSYDPRTHTWVASSKEAEITKGKMEADSHLSQQQRDYLERKCVEWLQKYLEWGKEMLQRRAGNQDSSSSLEAGNQDSSSSLEAGNQDSSSSLEASDKESSKGSTRGSEAVMQLVGDTGGGETSHPPEAQQLLPGGVSALPDDGDPPAGIV</sequence>
<keyword evidence="6" id="KW-1185">Reference proteome</keyword>
<dbReference type="Proteomes" id="UP000031443">
    <property type="component" value="Unassembled WGS sequence"/>
</dbReference>
<name>M7C8G7_CHEMY</name>
<feature type="region of interest" description="Disordered" evidence="3">
    <location>
        <begin position="1"/>
        <end position="39"/>
    </location>
</feature>
<proteinExistence type="inferred from homology"/>
<evidence type="ECO:0000313" key="5">
    <source>
        <dbReference type="EMBL" id="EMP40883.1"/>
    </source>
</evidence>
<dbReference type="InterPro" id="IPR050208">
    <property type="entry name" value="MHC_class-I_related"/>
</dbReference>
<feature type="compositionally biased region" description="Polar residues" evidence="3">
    <location>
        <begin position="110"/>
        <end position="135"/>
    </location>
</feature>
<feature type="compositionally biased region" description="Polar residues" evidence="3">
    <location>
        <begin position="1"/>
        <end position="14"/>
    </location>
</feature>
<organism evidence="5 6">
    <name type="scientific">Chelonia mydas</name>
    <name type="common">Green sea-turtle</name>
    <name type="synonym">Chelonia agassizi</name>
    <dbReference type="NCBI Taxonomy" id="8469"/>
    <lineage>
        <taxon>Eukaryota</taxon>
        <taxon>Metazoa</taxon>
        <taxon>Chordata</taxon>
        <taxon>Craniata</taxon>
        <taxon>Vertebrata</taxon>
        <taxon>Euteleostomi</taxon>
        <taxon>Archelosauria</taxon>
        <taxon>Testudinata</taxon>
        <taxon>Testudines</taxon>
        <taxon>Cryptodira</taxon>
        <taxon>Durocryptodira</taxon>
        <taxon>Americhelydia</taxon>
        <taxon>Chelonioidea</taxon>
        <taxon>Cheloniidae</taxon>
        <taxon>Chelonia</taxon>
    </lineage>
</organism>
<feature type="region of interest" description="Disordered" evidence="3">
    <location>
        <begin position="107"/>
        <end position="199"/>
    </location>
</feature>
<keyword evidence="1" id="KW-0325">Glycoprotein</keyword>
<feature type="compositionally biased region" description="Basic and acidic residues" evidence="3">
    <location>
        <begin position="64"/>
        <end position="77"/>
    </location>
</feature>
<evidence type="ECO:0000256" key="1">
    <source>
        <dbReference type="ARBA" id="ARBA00023180"/>
    </source>
</evidence>